<dbReference type="STRING" id="1617426.TR69_WS6001000418"/>
<dbReference type="InterPro" id="IPR029460">
    <property type="entry name" value="DNAPol_HHH"/>
</dbReference>
<dbReference type="GO" id="GO:0005737">
    <property type="term" value="C:cytoplasm"/>
    <property type="evidence" value="ECO:0007669"/>
    <property type="project" value="UniProtKB-SubCell"/>
</dbReference>
<keyword evidence="6" id="KW-0235">DNA replication</keyword>
<dbReference type="NCBIfam" id="TIGR00594">
    <property type="entry name" value="polc"/>
    <property type="match status" value="1"/>
</dbReference>
<comment type="catalytic activity">
    <reaction evidence="8">
        <text>DNA(n) + a 2'-deoxyribonucleoside 5'-triphosphate = DNA(n+1) + diphosphate</text>
        <dbReference type="Rhea" id="RHEA:22508"/>
        <dbReference type="Rhea" id="RHEA-COMP:17339"/>
        <dbReference type="Rhea" id="RHEA-COMP:17340"/>
        <dbReference type="ChEBI" id="CHEBI:33019"/>
        <dbReference type="ChEBI" id="CHEBI:61560"/>
        <dbReference type="ChEBI" id="CHEBI:173112"/>
        <dbReference type="EC" id="2.7.7.7"/>
    </reaction>
</comment>
<dbReference type="InterPro" id="IPR004805">
    <property type="entry name" value="DnaE2/DnaE/PolC"/>
</dbReference>
<dbReference type="GO" id="GO:0003676">
    <property type="term" value="F:nucleic acid binding"/>
    <property type="evidence" value="ECO:0007669"/>
    <property type="project" value="InterPro"/>
</dbReference>
<sequence>MSSQNFVHLHLHTEYSLLDGVAKVKPLLEKVKEQGMNACAITDHGVMYGVYEFWNYAKELGIKPILGCEIYVAHRTRHDKETGVDNKRYHLTLFAKNLTGYKNLLKIVSKSHTEGFYYKPRADRELLEKYGEGLIALSGCLASNFNRHLAKGERAKAVEWLSFLKKNIEHVYVEVQRNGIKESHDLIPEQVAVAKELGLELVATCDTHYLEPEDHKIQEIVWCISDGRKLTDPERRRYGSTEFYLKNAAEMHKLFPDYPEAVENSQKIADMVEIYNIEFDRIQPRFDESLDSKSTRDLLYEHTMAGAKNRYDKITPELQQRIDYELEVIHDKGYDDYFLVVEDYINWARRQDILVGPGRGSGAGSVVAYCLGITNLDPIKWDLIFERFLNPERMSPPDFDIDFQDDRRDELFRYMSEKYGRENTSFIGTFGRLKTKAAIRDVARVMGVDLSIADKLSKMVIVKFGRVHSIKMMREEVSEFDQIIRGSSQLEELSGYVGKLENLARHVSIHACGYLVTPSPITDYVPVQLEQKGGDKIITQIEGHNLEPLGLMKFDFLGLSNLTVIANTIKQVKYTHNVEIDIDTIPLDDEKTFKLFQEGNTTGVFQFESDGMKKYLRDLKPTEVEDLIFLNAAYRPGPMKYIPDYIKRKQGKEPVKYPDPSLEQVLKPTYGFAIYQEQVMNIAVVFAGYSQGEADMLRRAMGKKKPEVMAKEKEKFLAGAQKQGHSKKVAEEVFAYMEPFADYGFNRSHSACYSLIAYQTAYLKANYPLEFLAGLMETDINSSDKLTRDLREAKAMSIKLKPPSVNHSFYSFSIENGDSIRFGLGGIKGGGEKAMKRIVEQRIERGAYTDMLDLVTRVGSSSISRKDLEALVKVGAFDEFGNRNQMLEFIPFVTEAVSRKEKSMMGGQGSLFGDVIEQHEEYQAEPPELPSESEMDRLTWEKELLGAYISSHPLDRYGHMFLTGDVTPSERARGLSDGSSIRMLATISAARVIYTKRDNKPMAFVELEDIDGKFDCVMFTNAYDQLRDKLGDPNPVVVVGKVSLRNDEFSVIIDDLIPIQEYNTSDEITISILEETNKDRLLELKTVIKENPGHFKLKIVYGTPMNRKEIVRTIEPKPDVLAVINRYRT</sequence>
<dbReference type="SMART" id="SM00481">
    <property type="entry name" value="POLIIIAc"/>
    <property type="match status" value="1"/>
</dbReference>
<gene>
    <name evidence="10" type="primary">dnaE</name>
    <name evidence="10" type="ORF">TR69_WS6001000418</name>
</gene>
<dbReference type="Pfam" id="PF14579">
    <property type="entry name" value="HHH_6"/>
    <property type="match status" value="1"/>
</dbReference>
<evidence type="ECO:0000256" key="4">
    <source>
        <dbReference type="ARBA" id="ARBA00022679"/>
    </source>
</evidence>
<dbReference type="GO" id="GO:0006260">
    <property type="term" value="P:DNA replication"/>
    <property type="evidence" value="ECO:0007669"/>
    <property type="project" value="UniProtKB-KW"/>
</dbReference>
<evidence type="ECO:0000256" key="3">
    <source>
        <dbReference type="ARBA" id="ARBA00019114"/>
    </source>
</evidence>
<dbReference type="InterPro" id="IPR041931">
    <property type="entry name" value="DNA_pol3_alpha_thumb_dom"/>
</dbReference>
<evidence type="ECO:0000256" key="2">
    <source>
        <dbReference type="ARBA" id="ARBA00012417"/>
    </source>
</evidence>
<feature type="domain" description="Polymerase/histidinol phosphatase N-terminal" evidence="9">
    <location>
        <begin position="7"/>
        <end position="74"/>
    </location>
</feature>
<dbReference type="SUPFAM" id="SSF89550">
    <property type="entry name" value="PHP domain-like"/>
    <property type="match status" value="1"/>
</dbReference>
<dbReference type="Pfam" id="PF02811">
    <property type="entry name" value="PHP"/>
    <property type="match status" value="1"/>
</dbReference>
<keyword evidence="5 10" id="KW-0548">Nucleotidyltransferase</keyword>
<dbReference type="InterPro" id="IPR016195">
    <property type="entry name" value="Pol/histidinol_Pase-like"/>
</dbReference>
<dbReference type="Gene3D" id="1.10.150.870">
    <property type="match status" value="1"/>
</dbReference>
<reference evidence="10 11" key="1">
    <citation type="submission" date="2015-02" db="EMBL/GenBank/DDBJ databases">
        <title>Improved understanding of the partial-nitritation anammox process through 23 genomes representing the majority of the microbial community.</title>
        <authorList>
            <person name="Speth D.R."/>
            <person name="In T Zandt M."/>
            <person name="Guerrero Cruz S."/>
            <person name="Jetten M.S."/>
            <person name="Dutilh B.E."/>
        </authorList>
    </citation>
    <scope>NUCLEOTIDE SEQUENCE [LARGE SCALE GENOMIC DNA]</scope>
    <source>
        <strain evidence="10">OLB20</strain>
    </source>
</reference>
<dbReference type="Pfam" id="PF07733">
    <property type="entry name" value="DNA_pol3_alpha"/>
    <property type="match status" value="1"/>
</dbReference>
<dbReference type="PANTHER" id="PTHR32294">
    <property type="entry name" value="DNA POLYMERASE III SUBUNIT ALPHA"/>
    <property type="match status" value="1"/>
</dbReference>
<dbReference type="Pfam" id="PF17657">
    <property type="entry name" value="DNA_pol3_finger"/>
    <property type="match status" value="1"/>
</dbReference>
<evidence type="ECO:0000256" key="7">
    <source>
        <dbReference type="ARBA" id="ARBA00022932"/>
    </source>
</evidence>
<dbReference type="Proteomes" id="UP000070457">
    <property type="component" value="Unassembled WGS sequence"/>
</dbReference>
<comment type="subcellular location">
    <subcellularLocation>
        <location evidence="1">Cytoplasm</location>
    </subcellularLocation>
</comment>
<evidence type="ECO:0000313" key="11">
    <source>
        <dbReference type="Proteomes" id="UP000070457"/>
    </source>
</evidence>
<protein>
    <recommendedName>
        <fullName evidence="3">DNA polymerase III subunit alpha</fullName>
        <ecNumber evidence="2">2.7.7.7</ecNumber>
    </recommendedName>
</protein>
<name>A0A136LXP6_9BACT</name>
<evidence type="ECO:0000259" key="9">
    <source>
        <dbReference type="SMART" id="SM00481"/>
    </source>
</evidence>
<dbReference type="InterPro" id="IPR004013">
    <property type="entry name" value="PHP_dom"/>
</dbReference>
<evidence type="ECO:0000256" key="5">
    <source>
        <dbReference type="ARBA" id="ARBA00022695"/>
    </source>
</evidence>
<dbReference type="AlphaFoldDB" id="A0A136LXP6"/>
<dbReference type="EMBL" id="JYNZ01000003">
    <property type="protein sequence ID" value="KXK26415.1"/>
    <property type="molecule type" value="Genomic_DNA"/>
</dbReference>
<dbReference type="GO" id="GO:0008408">
    <property type="term" value="F:3'-5' exonuclease activity"/>
    <property type="evidence" value="ECO:0007669"/>
    <property type="project" value="InterPro"/>
</dbReference>
<dbReference type="CDD" id="cd12113">
    <property type="entry name" value="PHP_PolIIIA_DnaE3"/>
    <property type="match status" value="1"/>
</dbReference>
<dbReference type="PATRIC" id="fig|1617426.3.peg.415"/>
<evidence type="ECO:0000256" key="6">
    <source>
        <dbReference type="ARBA" id="ARBA00022705"/>
    </source>
</evidence>
<dbReference type="InterPro" id="IPR003141">
    <property type="entry name" value="Pol/His_phosphatase_N"/>
</dbReference>
<accession>A0A136LXP6</accession>
<dbReference type="InterPro" id="IPR011708">
    <property type="entry name" value="DNA_pol3_alpha_NTPase_dom"/>
</dbReference>
<proteinExistence type="predicted"/>
<dbReference type="InterPro" id="IPR040982">
    <property type="entry name" value="DNA_pol3_finger"/>
</dbReference>
<dbReference type="CDD" id="cd04485">
    <property type="entry name" value="DnaE_OBF"/>
    <property type="match status" value="1"/>
</dbReference>
<evidence type="ECO:0000256" key="1">
    <source>
        <dbReference type="ARBA" id="ARBA00004496"/>
    </source>
</evidence>
<comment type="caution">
    <text evidence="10">The sequence shown here is derived from an EMBL/GenBank/DDBJ whole genome shotgun (WGS) entry which is preliminary data.</text>
</comment>
<dbReference type="GO" id="GO:0003887">
    <property type="term" value="F:DNA-directed DNA polymerase activity"/>
    <property type="evidence" value="ECO:0007669"/>
    <property type="project" value="UniProtKB-KW"/>
</dbReference>
<dbReference type="InterPro" id="IPR004365">
    <property type="entry name" value="NA-bd_OB_tRNA"/>
</dbReference>
<organism evidence="10 11">
    <name type="scientific">candidate division WS6 bacterium OLB20</name>
    <dbReference type="NCBI Taxonomy" id="1617426"/>
    <lineage>
        <taxon>Bacteria</taxon>
        <taxon>Candidatus Dojkabacteria</taxon>
    </lineage>
</organism>
<evidence type="ECO:0000256" key="8">
    <source>
        <dbReference type="ARBA" id="ARBA00049244"/>
    </source>
</evidence>
<dbReference type="Gene3D" id="3.20.20.140">
    <property type="entry name" value="Metal-dependent hydrolases"/>
    <property type="match status" value="1"/>
</dbReference>
<keyword evidence="4 10" id="KW-0808">Transferase</keyword>
<dbReference type="Gene3D" id="1.10.10.1600">
    <property type="entry name" value="Bacterial DNA polymerase III alpha subunit, thumb domain"/>
    <property type="match status" value="1"/>
</dbReference>
<keyword evidence="7" id="KW-0239">DNA-directed DNA polymerase</keyword>
<dbReference type="NCBIfam" id="NF004226">
    <property type="entry name" value="PRK05673.1"/>
    <property type="match status" value="1"/>
</dbReference>
<evidence type="ECO:0000313" key="10">
    <source>
        <dbReference type="EMBL" id="KXK26415.1"/>
    </source>
</evidence>
<dbReference type="EC" id="2.7.7.7" evidence="2"/>
<dbReference type="PANTHER" id="PTHR32294:SF0">
    <property type="entry name" value="DNA POLYMERASE III SUBUNIT ALPHA"/>
    <property type="match status" value="1"/>
</dbReference>
<dbReference type="Pfam" id="PF01336">
    <property type="entry name" value="tRNA_anti-codon"/>
    <property type="match status" value="1"/>
</dbReference>